<evidence type="ECO:0000256" key="1">
    <source>
        <dbReference type="SAM" id="SignalP"/>
    </source>
</evidence>
<name>A0A1C3S457_LENKE</name>
<dbReference type="AlphaFoldDB" id="A0A1C3S457"/>
<reference evidence="2" key="1">
    <citation type="submission" date="2016-06" db="EMBL/GenBank/DDBJ databases">
        <title>Potentially probiotic Lactobacillus kefiri shows inter-strain variations in the amino acid sequence of the S-layer proteins.</title>
        <authorList>
            <person name="Carasi P."/>
            <person name="Malamud M."/>
            <person name="Serradell M.A."/>
        </authorList>
    </citation>
    <scope>NUCLEOTIDE SEQUENCE</scope>
    <source>
        <strain evidence="2">CIDCA 8343</strain>
    </source>
</reference>
<feature type="signal peptide" evidence="1">
    <location>
        <begin position="1"/>
        <end position="22"/>
    </location>
</feature>
<organism evidence="2">
    <name type="scientific">Lentilactobacillus kefiri</name>
    <name type="common">Lactobacillus kefiri</name>
    <dbReference type="NCBI Taxonomy" id="33962"/>
    <lineage>
        <taxon>Bacteria</taxon>
        <taxon>Bacillati</taxon>
        <taxon>Bacillota</taxon>
        <taxon>Bacilli</taxon>
        <taxon>Lactobacillales</taxon>
        <taxon>Lactobacillaceae</taxon>
        <taxon>Lentilactobacillus</taxon>
    </lineage>
</organism>
<gene>
    <name evidence="2" type="primary">S-layer</name>
</gene>
<proteinExistence type="predicted"/>
<protein>
    <submittedName>
        <fullName evidence="2">S-layer protein</fullName>
    </submittedName>
</protein>
<dbReference type="EMBL" id="LT601596">
    <property type="protein sequence ID" value="SCA78673.1"/>
    <property type="molecule type" value="Genomic_DNA"/>
</dbReference>
<sequence>MKKSLKKTLFAGVAALSFVAVAGVSSTNASAKSYAKVTSNKALTTDATTRNVAVNGTNALYTKAGTLKGAKTVATKTTLAGLKNSKQGQKNFRAYRVATTNRGSVYYKVVSFDKTYRGWIYGGKSVTAFAGGIASFNTTTAPAAAANTSSSASSASINTQGQTTALTDAQKNATYKITKAGTANDGTATTYTYPAWTEYRKGRTVTDATPYANDTFKVTDQTTRTREGDLWVKIADTNATNGQKINGWIKYSALTATDQTPAKTPAKTPVADNAVLLNFVDASGKTIKTVTYTKANAKKGDFLGKLGQVAGTSNYAWALSSTDQSALQNAIDSALSGTGYSFDLSNTANQSVVAQAKTGEAINVTLTKGATVYQQMAAYSSDTTGSFNGGVLANPMSNIAADAHNNQVAAKGTATVTKDTANGLNADFTFDMTKLLDEKGNANTTAIKTALNNLLAGKQSDGTGSIGEDLSADVSADATKSAEKTQRVTDFNKAIAKAASQTFITPANLTAADLFSGNQGSTYTGTDALNFINSRNGLKALKSGAYPVVTVDGTVSGWYEFNLSAASANGGTFGAGKTQVVYNFNSTNPIKLDAFPTSVTSNSVTPF</sequence>
<evidence type="ECO:0000313" key="2">
    <source>
        <dbReference type="EMBL" id="SCA78673.1"/>
    </source>
</evidence>
<keyword evidence="1" id="KW-0732">Signal</keyword>
<feature type="chain" id="PRO_5038922920" evidence="1">
    <location>
        <begin position="23"/>
        <end position="607"/>
    </location>
</feature>
<accession>A0A1C3S457</accession>